<sequence length="429" mass="48486">MIHPDPYIKLVTELGDLRQVTAIDDIRSDRGIALVKRGELVDSSKYDRLAGHKLLRPLDFSLAVENRVTAEKLMRDGKRLLHDEPELEKAIDRRLIQRDLLTPLGTVPLEPQLGFKLTVCRECCVDRYHHMMRVALIALYVASRLRWPADDRQELATAALFLDLGEMHLESSIFTSRQPLSMAQHQQIYSHPTIAYQFLKLFPSYHPRISEAVHQHHERLDGSGYPNALSGNDVTPAARVLGAAELFTAIRLERQNSSGRLFSTAEVLRFNSERFGKDIIVPLIEAAKRIDGAMEKESATGSINKTILQARMKLLNDILQGADAIDVSGNDEMAMFIVQQLKRLTGMAKRCGFDLRAPAKLLNIIGDEERALSELDALVREMIYLVQSTAREALRRWVKDGVPEQEQQPLTKWLRHTDLALYSAGLLSQ</sequence>
<dbReference type="Gene3D" id="1.10.3210.10">
    <property type="entry name" value="Hypothetical protein af1432"/>
    <property type="match status" value="1"/>
</dbReference>
<keyword evidence="3" id="KW-1185">Reference proteome</keyword>
<keyword evidence="2" id="KW-0378">Hydrolase</keyword>
<feature type="domain" description="HD-GYP" evidence="1">
    <location>
        <begin position="105"/>
        <end position="303"/>
    </location>
</feature>
<dbReference type="SUPFAM" id="SSF109604">
    <property type="entry name" value="HD-domain/PDEase-like"/>
    <property type="match status" value="1"/>
</dbReference>
<gene>
    <name evidence="2" type="primary">rpfG_2</name>
    <name evidence="2" type="ORF">CODIS_13960</name>
</gene>
<accession>A0A7Z1AFS6</accession>
<protein>
    <submittedName>
        <fullName evidence="2">Cyclic di-GMP phosphodiesterase response regulator RpfG</fullName>
        <ecNumber evidence="2">3.1.4.52</ecNumber>
    </submittedName>
</protein>
<dbReference type="InterPro" id="IPR003607">
    <property type="entry name" value="HD/PDEase_dom"/>
</dbReference>
<evidence type="ECO:0000259" key="1">
    <source>
        <dbReference type="PROSITE" id="PS51832"/>
    </source>
</evidence>
<dbReference type="EMBL" id="MARB01000006">
    <property type="protein sequence ID" value="ODJ88390.1"/>
    <property type="molecule type" value="Genomic_DNA"/>
</dbReference>
<dbReference type="PANTHER" id="PTHR43155:SF2">
    <property type="entry name" value="CYCLIC DI-GMP PHOSPHODIESTERASE PA4108"/>
    <property type="match status" value="1"/>
</dbReference>
<dbReference type="OrthoDB" id="9802066at2"/>
<dbReference type="Pfam" id="PF13487">
    <property type="entry name" value="HD_5"/>
    <property type="match status" value="1"/>
</dbReference>
<dbReference type="EC" id="3.1.4.52" evidence="2"/>
<dbReference type="AlphaFoldDB" id="A0A7Z1AFS6"/>
<comment type="caution">
    <text evidence="2">The sequence shown here is derived from an EMBL/GenBank/DDBJ whole genome shotgun (WGS) entry which is preliminary data.</text>
</comment>
<name>A0A7Z1AFS6_9GAMM</name>
<dbReference type="PANTHER" id="PTHR43155">
    <property type="entry name" value="CYCLIC DI-GMP PHOSPHODIESTERASE PA4108-RELATED"/>
    <property type="match status" value="1"/>
</dbReference>
<dbReference type="PROSITE" id="PS51832">
    <property type="entry name" value="HD_GYP"/>
    <property type="match status" value="1"/>
</dbReference>
<evidence type="ECO:0000313" key="3">
    <source>
        <dbReference type="Proteomes" id="UP000094769"/>
    </source>
</evidence>
<dbReference type="RefSeq" id="WP_069122668.1">
    <property type="nucleotide sequence ID" value="NZ_MARB01000006.1"/>
</dbReference>
<dbReference type="InterPro" id="IPR037522">
    <property type="entry name" value="HD_GYP_dom"/>
</dbReference>
<dbReference type="GO" id="GO:0071111">
    <property type="term" value="F:cyclic-guanylate-specific phosphodiesterase activity"/>
    <property type="evidence" value="ECO:0007669"/>
    <property type="project" value="UniProtKB-EC"/>
</dbReference>
<organism evidence="2 3">
    <name type="scientific">Candidatus Thiodiazotropha endolucinida</name>
    <dbReference type="NCBI Taxonomy" id="1655433"/>
    <lineage>
        <taxon>Bacteria</taxon>
        <taxon>Pseudomonadati</taxon>
        <taxon>Pseudomonadota</taxon>
        <taxon>Gammaproteobacteria</taxon>
        <taxon>Chromatiales</taxon>
        <taxon>Sedimenticolaceae</taxon>
        <taxon>Candidatus Thiodiazotropha</taxon>
    </lineage>
</organism>
<proteinExistence type="predicted"/>
<evidence type="ECO:0000313" key="2">
    <source>
        <dbReference type="EMBL" id="ODJ88390.1"/>
    </source>
</evidence>
<dbReference type="SMART" id="SM00471">
    <property type="entry name" value="HDc"/>
    <property type="match status" value="1"/>
</dbReference>
<dbReference type="CDD" id="cd00077">
    <property type="entry name" value="HDc"/>
    <property type="match status" value="1"/>
</dbReference>
<dbReference type="Proteomes" id="UP000094769">
    <property type="component" value="Unassembled WGS sequence"/>
</dbReference>
<reference evidence="2 3" key="1">
    <citation type="submission" date="2016-06" db="EMBL/GenBank/DDBJ databases">
        <title>Genome sequence of endosymbiont of Candidatus Endolucinida thiodiazotropha.</title>
        <authorList>
            <person name="Poehlein A."/>
            <person name="Koenig S."/>
            <person name="Heiden S.E."/>
            <person name="Thuermer A."/>
            <person name="Voget S."/>
            <person name="Daniel R."/>
            <person name="Markert S."/>
            <person name="Gros O."/>
            <person name="Schweder T."/>
        </authorList>
    </citation>
    <scope>NUCLEOTIDE SEQUENCE [LARGE SCALE GENOMIC DNA]</scope>
    <source>
        <strain evidence="2 3">COS</strain>
    </source>
</reference>